<keyword evidence="4" id="KW-1185">Reference proteome</keyword>
<keyword evidence="2" id="KW-0472">Membrane</keyword>
<feature type="transmembrane region" description="Helical" evidence="2">
    <location>
        <begin position="210"/>
        <end position="234"/>
    </location>
</feature>
<dbReference type="AlphaFoldDB" id="A0A364N9M8"/>
<evidence type="ECO:0000256" key="2">
    <source>
        <dbReference type="SAM" id="Phobius"/>
    </source>
</evidence>
<evidence type="ECO:0000313" key="4">
    <source>
        <dbReference type="Proteomes" id="UP000249619"/>
    </source>
</evidence>
<accession>A0A364N9M8</accession>
<feature type="transmembrane region" description="Helical" evidence="2">
    <location>
        <begin position="170"/>
        <end position="190"/>
    </location>
</feature>
<feature type="transmembrane region" description="Helical" evidence="2">
    <location>
        <begin position="113"/>
        <end position="134"/>
    </location>
</feature>
<sequence>MAIGQRITAPYAGPFDPTRFVTSWVLPPSLLFGYRALLALYAFTTLFTIFGWNGTHGRSEESQHSFSFFTNLTYWGLAFYYAFSAAHTGSYWLTGTSFLARWPKVLQVMHSMFYSTIVVYPWIVTIVYWGLLAADFPTTFSLWSNTSQHALNSLYAFCEIFFPSTNRLPWLDLIPIIILLALYLGLAYLTHATEGFYVYPFLDLQTHSSGIVGAYIIGILVAAIVIFLIVRYLIALRVWVTETKLGMKGKVSPRAATRPEPEGISLHSTTPK</sequence>
<feature type="transmembrane region" description="Helical" evidence="2">
    <location>
        <begin position="32"/>
        <end position="52"/>
    </location>
</feature>
<reference evidence="4" key="1">
    <citation type="submission" date="2018-05" db="EMBL/GenBank/DDBJ databases">
        <title>Draft genome sequence of Stemphylium lycopersici strain CIDEFI 213.</title>
        <authorList>
            <person name="Medina R."/>
            <person name="Franco M.E.E."/>
            <person name="Lucentini C.G."/>
            <person name="Saparrat M.C.N."/>
            <person name="Balatti P.A."/>
        </authorList>
    </citation>
    <scope>NUCLEOTIDE SEQUENCE [LARGE SCALE GENOMIC DNA]</scope>
    <source>
        <strain evidence="4">CIDEFI 213</strain>
    </source>
</reference>
<proteinExistence type="predicted"/>
<feature type="region of interest" description="Disordered" evidence="1">
    <location>
        <begin position="251"/>
        <end position="272"/>
    </location>
</feature>
<keyword evidence="2" id="KW-1133">Transmembrane helix</keyword>
<organism evidence="3 4">
    <name type="scientific">Stemphylium lycopersici</name>
    <name type="common">Tomato gray leaf spot disease fungus</name>
    <name type="synonym">Thyrospora lycopersici</name>
    <dbReference type="NCBI Taxonomy" id="183478"/>
    <lineage>
        <taxon>Eukaryota</taxon>
        <taxon>Fungi</taxon>
        <taxon>Dikarya</taxon>
        <taxon>Ascomycota</taxon>
        <taxon>Pezizomycotina</taxon>
        <taxon>Dothideomycetes</taxon>
        <taxon>Pleosporomycetidae</taxon>
        <taxon>Pleosporales</taxon>
        <taxon>Pleosporineae</taxon>
        <taxon>Pleosporaceae</taxon>
        <taxon>Stemphylium</taxon>
    </lineage>
</organism>
<dbReference type="GO" id="GO:0016020">
    <property type="term" value="C:membrane"/>
    <property type="evidence" value="ECO:0007669"/>
    <property type="project" value="TreeGrafter"/>
</dbReference>
<dbReference type="EMBL" id="QGDH01000028">
    <property type="protein sequence ID" value="RAR13982.1"/>
    <property type="molecule type" value="Genomic_DNA"/>
</dbReference>
<gene>
    <name evidence="3" type="ORF">DDE83_002714</name>
</gene>
<dbReference type="PANTHER" id="PTHR12242">
    <property type="entry name" value="OS02G0130600 PROTEIN-RELATED"/>
    <property type="match status" value="1"/>
</dbReference>
<dbReference type="STRING" id="183478.A0A364N9M8"/>
<dbReference type="Proteomes" id="UP000249619">
    <property type="component" value="Unassembled WGS sequence"/>
</dbReference>
<comment type="caution">
    <text evidence="3">The sequence shown here is derived from an EMBL/GenBank/DDBJ whole genome shotgun (WGS) entry which is preliminary data.</text>
</comment>
<keyword evidence="2" id="KW-0812">Transmembrane</keyword>
<name>A0A364N9M8_STELY</name>
<evidence type="ECO:0000313" key="3">
    <source>
        <dbReference type="EMBL" id="RAR13982.1"/>
    </source>
</evidence>
<feature type="transmembrane region" description="Helical" evidence="2">
    <location>
        <begin position="72"/>
        <end position="93"/>
    </location>
</feature>
<dbReference type="GO" id="GO:0016787">
    <property type="term" value="F:hydrolase activity"/>
    <property type="evidence" value="ECO:0007669"/>
    <property type="project" value="UniProtKB-KW"/>
</dbReference>
<dbReference type="OrthoDB" id="419711at2759"/>
<dbReference type="PANTHER" id="PTHR12242:SF1">
    <property type="entry name" value="MYND-TYPE DOMAIN-CONTAINING PROTEIN"/>
    <property type="match status" value="1"/>
</dbReference>
<evidence type="ECO:0000256" key="1">
    <source>
        <dbReference type="SAM" id="MobiDB-lite"/>
    </source>
</evidence>
<protein>
    <submittedName>
        <fullName evidence="3">Alpha beta hydrolase fold-1 protein</fullName>
    </submittedName>
</protein>
<keyword evidence="3" id="KW-0378">Hydrolase</keyword>